<evidence type="ECO:0000256" key="4">
    <source>
        <dbReference type="PROSITE-ProRule" id="PRU00335"/>
    </source>
</evidence>
<sequence>MRASADLFAKQGYHGTGLNQLLAATGLGKGGFYHHITSKEDLLLEIMLDPINRALPAAEAITASHEQPLAKLMALGRELGRSMDEHLPAWTVFLRDYSSLSDSDKEQVLVLRRTYLDHWRAVLTEGIKTGDFRDVDLAFVESVFGVFIFTFAWRAPGATGEHLTAAIMDVLLHGVQANHRTP</sequence>
<dbReference type="Gene3D" id="1.10.10.60">
    <property type="entry name" value="Homeodomain-like"/>
    <property type="match status" value="1"/>
</dbReference>
<evidence type="ECO:0000256" key="1">
    <source>
        <dbReference type="ARBA" id="ARBA00023015"/>
    </source>
</evidence>
<keyword evidence="7" id="KW-1185">Reference proteome</keyword>
<gene>
    <name evidence="6" type="ORF">ACFSCY_02865</name>
</gene>
<dbReference type="SUPFAM" id="SSF48498">
    <property type="entry name" value="Tetracyclin repressor-like, C-terminal domain"/>
    <property type="match status" value="1"/>
</dbReference>
<dbReference type="PANTHER" id="PTHR30055">
    <property type="entry name" value="HTH-TYPE TRANSCRIPTIONAL REGULATOR RUTR"/>
    <property type="match status" value="1"/>
</dbReference>
<dbReference type="PANTHER" id="PTHR30055:SF234">
    <property type="entry name" value="HTH-TYPE TRANSCRIPTIONAL REGULATOR BETI"/>
    <property type="match status" value="1"/>
</dbReference>
<feature type="DNA-binding region" description="H-T-H motif" evidence="4">
    <location>
        <begin position="17"/>
        <end position="36"/>
    </location>
</feature>
<keyword evidence="2 4" id="KW-0238">DNA-binding</keyword>
<dbReference type="InterPro" id="IPR041490">
    <property type="entry name" value="KstR2_TetR_C"/>
</dbReference>
<name>A0ABW4FE08_9PSEU</name>
<dbReference type="Proteomes" id="UP001597145">
    <property type="component" value="Unassembled WGS sequence"/>
</dbReference>
<dbReference type="InterPro" id="IPR009057">
    <property type="entry name" value="Homeodomain-like_sf"/>
</dbReference>
<evidence type="ECO:0000256" key="2">
    <source>
        <dbReference type="ARBA" id="ARBA00023125"/>
    </source>
</evidence>
<evidence type="ECO:0000313" key="6">
    <source>
        <dbReference type="EMBL" id="MFD1528373.1"/>
    </source>
</evidence>
<protein>
    <submittedName>
        <fullName evidence="6">TetR/AcrR family transcriptional regulator</fullName>
    </submittedName>
</protein>
<dbReference type="InterPro" id="IPR036271">
    <property type="entry name" value="Tet_transcr_reg_TetR-rel_C_sf"/>
</dbReference>
<comment type="caution">
    <text evidence="6">The sequence shown here is derived from an EMBL/GenBank/DDBJ whole genome shotgun (WGS) entry which is preliminary data.</text>
</comment>
<reference evidence="7" key="1">
    <citation type="journal article" date="2019" name="Int. J. Syst. Evol. Microbiol.">
        <title>The Global Catalogue of Microorganisms (GCM) 10K type strain sequencing project: providing services to taxonomists for standard genome sequencing and annotation.</title>
        <authorList>
            <consortium name="The Broad Institute Genomics Platform"/>
            <consortium name="The Broad Institute Genome Sequencing Center for Infectious Disease"/>
            <person name="Wu L."/>
            <person name="Ma J."/>
        </authorList>
    </citation>
    <scope>NUCLEOTIDE SEQUENCE [LARGE SCALE GENOMIC DNA]</scope>
    <source>
        <strain evidence="7">JCM 12165</strain>
    </source>
</reference>
<dbReference type="EMBL" id="JBHUCP010000002">
    <property type="protein sequence ID" value="MFD1528373.1"/>
    <property type="molecule type" value="Genomic_DNA"/>
</dbReference>
<accession>A0ABW4FE08</accession>
<evidence type="ECO:0000313" key="7">
    <source>
        <dbReference type="Proteomes" id="UP001597145"/>
    </source>
</evidence>
<evidence type="ECO:0000256" key="3">
    <source>
        <dbReference type="ARBA" id="ARBA00023163"/>
    </source>
</evidence>
<dbReference type="Pfam" id="PF17932">
    <property type="entry name" value="TetR_C_24"/>
    <property type="match status" value="1"/>
</dbReference>
<dbReference type="InterPro" id="IPR050109">
    <property type="entry name" value="HTH-type_TetR-like_transc_reg"/>
</dbReference>
<dbReference type="Gene3D" id="1.10.357.10">
    <property type="entry name" value="Tetracycline Repressor, domain 2"/>
    <property type="match status" value="1"/>
</dbReference>
<organism evidence="6 7">
    <name type="scientific">Pseudonocardia aurantiaca</name>
    <dbReference type="NCBI Taxonomy" id="75290"/>
    <lineage>
        <taxon>Bacteria</taxon>
        <taxon>Bacillati</taxon>
        <taxon>Actinomycetota</taxon>
        <taxon>Actinomycetes</taxon>
        <taxon>Pseudonocardiales</taxon>
        <taxon>Pseudonocardiaceae</taxon>
        <taxon>Pseudonocardia</taxon>
    </lineage>
</organism>
<dbReference type="InterPro" id="IPR001647">
    <property type="entry name" value="HTH_TetR"/>
</dbReference>
<dbReference type="SUPFAM" id="SSF46689">
    <property type="entry name" value="Homeodomain-like"/>
    <property type="match status" value="1"/>
</dbReference>
<keyword evidence="3" id="KW-0804">Transcription</keyword>
<evidence type="ECO:0000259" key="5">
    <source>
        <dbReference type="PROSITE" id="PS50977"/>
    </source>
</evidence>
<feature type="domain" description="HTH tetR-type" evidence="5">
    <location>
        <begin position="1"/>
        <end position="54"/>
    </location>
</feature>
<proteinExistence type="predicted"/>
<dbReference type="Pfam" id="PF00440">
    <property type="entry name" value="TetR_N"/>
    <property type="match status" value="1"/>
</dbReference>
<dbReference type="PROSITE" id="PS50977">
    <property type="entry name" value="HTH_TETR_2"/>
    <property type="match status" value="1"/>
</dbReference>
<dbReference type="RefSeq" id="WP_343988399.1">
    <property type="nucleotide sequence ID" value="NZ_BAAAJG010000029.1"/>
</dbReference>
<keyword evidence="1" id="KW-0805">Transcription regulation</keyword>